<accession>A0A0Q3PPK0</accession>
<dbReference type="SUPFAM" id="SSF53335">
    <property type="entry name" value="S-adenosyl-L-methionine-dependent methyltransferases"/>
    <property type="match status" value="1"/>
</dbReference>
<dbReference type="GO" id="GO:0008168">
    <property type="term" value="F:methyltransferase activity"/>
    <property type="evidence" value="ECO:0007669"/>
    <property type="project" value="UniProtKB-KW"/>
</dbReference>
<evidence type="ECO:0000259" key="1">
    <source>
        <dbReference type="Pfam" id="PF05050"/>
    </source>
</evidence>
<dbReference type="EMBL" id="LMAR01000012">
    <property type="protein sequence ID" value="KQK31790.1"/>
    <property type="molecule type" value="Genomic_DNA"/>
</dbReference>
<proteinExistence type="predicted"/>
<dbReference type="RefSeq" id="WP_055726993.1">
    <property type="nucleotide sequence ID" value="NZ_FUYX01000003.1"/>
</dbReference>
<dbReference type="STRING" id="53254.SAMN05660750_01289"/>
<gene>
    <name evidence="2" type="ORF">ARD30_02615</name>
    <name evidence="3" type="ORF">SAMN05660750_01289</name>
</gene>
<keyword evidence="3" id="KW-0489">Methyltransferase</keyword>
<keyword evidence="3" id="KW-0808">Transferase</keyword>
<reference evidence="2 4" key="1">
    <citation type="submission" date="2015-10" db="EMBL/GenBank/DDBJ databases">
        <title>Draft genome of Bosea thiooxidans.</title>
        <authorList>
            <person name="Wang X."/>
        </authorList>
    </citation>
    <scope>NUCLEOTIDE SEQUENCE [LARGE SCALE GENOMIC DNA]</scope>
    <source>
        <strain evidence="2 4">CGMCC 9174</strain>
    </source>
</reference>
<evidence type="ECO:0000313" key="2">
    <source>
        <dbReference type="EMBL" id="KQK31790.1"/>
    </source>
</evidence>
<dbReference type="GO" id="GO:0032259">
    <property type="term" value="P:methylation"/>
    <property type="evidence" value="ECO:0007669"/>
    <property type="project" value="UniProtKB-KW"/>
</dbReference>
<dbReference type="AlphaFoldDB" id="A0A0Q3PPK0"/>
<organism evidence="2 4">
    <name type="scientific">Bosea thiooxidans</name>
    <dbReference type="NCBI Taxonomy" id="53254"/>
    <lineage>
        <taxon>Bacteria</taxon>
        <taxon>Pseudomonadati</taxon>
        <taxon>Pseudomonadota</taxon>
        <taxon>Alphaproteobacteria</taxon>
        <taxon>Hyphomicrobiales</taxon>
        <taxon>Boseaceae</taxon>
        <taxon>Bosea</taxon>
    </lineage>
</organism>
<dbReference type="EMBL" id="FUYX01000003">
    <property type="protein sequence ID" value="SKB56904.1"/>
    <property type="molecule type" value="Genomic_DNA"/>
</dbReference>
<protein>
    <submittedName>
        <fullName evidence="3">Methyltransferase, FkbM family</fullName>
    </submittedName>
</protein>
<sequence length="274" mass="31197">MPDDLIYDVGQHRGEDTAYYLAKGFRVVAFEANPDLVEACARRFSREIDDGRLTIESGAIAPPDAGEAVTFYRNEMTVWGTTSPDWQERNQKLGRQSGAITLPRLDFAEALRRHQAPYFLKIDVEGADHHILDVIASSGVTPEHISIESEKVDFDVLVEEVDRLVSLGYRRFRAVQQANVVGRRLPVRTLGGGTVVHRFERHGSGPFGDDLDQPWLSRDAVIEDYRRIFRLYRLFGDKSFLRNLPVIGQFVRLGSHFRPYPLPGWYDTHAWRGA</sequence>
<evidence type="ECO:0000313" key="5">
    <source>
        <dbReference type="Proteomes" id="UP000190130"/>
    </source>
</evidence>
<feature type="domain" description="Methyltransferase FkbM" evidence="1">
    <location>
        <begin position="8"/>
        <end position="170"/>
    </location>
</feature>
<dbReference type="Proteomes" id="UP000051562">
    <property type="component" value="Unassembled WGS sequence"/>
</dbReference>
<evidence type="ECO:0000313" key="4">
    <source>
        <dbReference type="Proteomes" id="UP000051562"/>
    </source>
</evidence>
<dbReference type="Proteomes" id="UP000190130">
    <property type="component" value="Unassembled WGS sequence"/>
</dbReference>
<dbReference type="OrthoDB" id="9814604at2"/>
<dbReference type="NCBIfam" id="TIGR01444">
    <property type="entry name" value="fkbM_fam"/>
    <property type="match status" value="1"/>
</dbReference>
<reference evidence="3 5" key="2">
    <citation type="submission" date="2017-02" db="EMBL/GenBank/DDBJ databases">
        <authorList>
            <person name="Peterson S.W."/>
        </authorList>
    </citation>
    <scope>NUCLEOTIDE SEQUENCE [LARGE SCALE GENOMIC DNA]</scope>
    <source>
        <strain evidence="3 5">DSM 9653</strain>
    </source>
</reference>
<dbReference type="Gene3D" id="3.40.50.150">
    <property type="entry name" value="Vaccinia Virus protein VP39"/>
    <property type="match status" value="1"/>
</dbReference>
<dbReference type="InterPro" id="IPR006342">
    <property type="entry name" value="FkbM_mtfrase"/>
</dbReference>
<evidence type="ECO:0000313" key="3">
    <source>
        <dbReference type="EMBL" id="SKB56904.1"/>
    </source>
</evidence>
<dbReference type="InterPro" id="IPR029063">
    <property type="entry name" value="SAM-dependent_MTases_sf"/>
</dbReference>
<name>A0A0Q3PPK0_9HYPH</name>
<keyword evidence="4" id="KW-1185">Reference proteome</keyword>
<dbReference type="Pfam" id="PF05050">
    <property type="entry name" value="Methyltransf_21"/>
    <property type="match status" value="1"/>
</dbReference>